<dbReference type="RefSeq" id="WP_144066136.1">
    <property type="nucleotide sequence ID" value="NZ_NGFO01000071.1"/>
</dbReference>
<name>A0A243Q2N8_9ACTN</name>
<dbReference type="Pfam" id="PF14539">
    <property type="entry name" value="DUF4442"/>
    <property type="match status" value="1"/>
</dbReference>
<accession>A0A243Q2N8</accession>
<dbReference type="InterPro" id="IPR029069">
    <property type="entry name" value="HotDog_dom_sf"/>
</dbReference>
<protein>
    <submittedName>
        <fullName evidence="1">DUF4442 domain-containing protein</fullName>
    </submittedName>
</protein>
<proteinExistence type="predicted"/>
<organism evidence="1 2">
    <name type="scientific">Gordonia lacunae</name>
    <dbReference type="NCBI Taxonomy" id="417102"/>
    <lineage>
        <taxon>Bacteria</taxon>
        <taxon>Bacillati</taxon>
        <taxon>Actinomycetota</taxon>
        <taxon>Actinomycetes</taxon>
        <taxon>Mycobacteriales</taxon>
        <taxon>Gordoniaceae</taxon>
        <taxon>Gordonia</taxon>
    </lineage>
</organism>
<dbReference type="OrthoDB" id="9814774at2"/>
<evidence type="ECO:0000313" key="2">
    <source>
        <dbReference type="Proteomes" id="UP000194632"/>
    </source>
</evidence>
<gene>
    <name evidence="1" type="ORF">CA982_26025</name>
</gene>
<dbReference type="Proteomes" id="UP000194632">
    <property type="component" value="Unassembled WGS sequence"/>
</dbReference>
<dbReference type="STRING" id="417102.CA982_26025"/>
<comment type="caution">
    <text evidence="1">The sequence shown here is derived from an EMBL/GenBank/DDBJ whole genome shotgun (WGS) entry which is preliminary data.</text>
</comment>
<dbReference type="InterPro" id="IPR027961">
    <property type="entry name" value="DUF4442"/>
</dbReference>
<dbReference type="AlphaFoldDB" id="A0A243Q2N8"/>
<evidence type="ECO:0000313" key="1">
    <source>
        <dbReference type="EMBL" id="OUC75529.1"/>
    </source>
</evidence>
<reference evidence="1 2" key="1">
    <citation type="submission" date="2017-05" db="EMBL/GenBank/DDBJ databases">
        <title>Biotechnological potential of actinobacteria isolated from South African environments.</title>
        <authorList>
            <person name="Le Roes-Hill M."/>
            <person name="Prins A."/>
            <person name="Durrell K.A."/>
        </authorList>
    </citation>
    <scope>NUCLEOTIDE SEQUENCE [LARGE SCALE GENOMIC DNA]</scope>
    <source>
        <strain evidence="1">BS2</strain>
    </source>
</reference>
<dbReference type="SUPFAM" id="SSF54637">
    <property type="entry name" value="Thioesterase/thiol ester dehydrase-isomerase"/>
    <property type="match status" value="1"/>
</dbReference>
<dbReference type="EMBL" id="NGFO01000071">
    <property type="protein sequence ID" value="OUC75529.1"/>
    <property type="molecule type" value="Genomic_DNA"/>
</dbReference>
<keyword evidence="2" id="KW-1185">Reference proteome</keyword>
<sequence>MTTKTPFHRWLFAPARFRLLVGLYPPLLGAGVRVAYMADDWTDGAISMRVYPWTSNLHGAAFGGALFSATDVLYGMMLAAQLGRDYEVWTKAATIEFHSPGRGTLRLRVQLPPEEAERIRTVAARDGIAEVVHRVEIVDSGAAVVASAQHTMRVRSRSAG</sequence>
<dbReference type="Gene3D" id="3.10.129.10">
    <property type="entry name" value="Hotdog Thioesterase"/>
    <property type="match status" value="1"/>
</dbReference>